<keyword evidence="6" id="KW-1185">Reference proteome</keyword>
<comment type="similarity">
    <text evidence="1">Belongs to the methyltransferase superfamily.</text>
</comment>
<reference evidence="5 6" key="1">
    <citation type="submission" date="2020-08" db="EMBL/GenBank/DDBJ databases">
        <title>Genomic Encyclopedia of Type Strains, Phase III (KMG-III): the genomes of soil and plant-associated and newly described type strains.</title>
        <authorList>
            <person name="Whitman W."/>
        </authorList>
    </citation>
    <scope>NUCLEOTIDE SEQUENCE [LARGE SCALE GENOMIC DNA]</scope>
    <source>
        <strain evidence="5 6">CECT 8654</strain>
    </source>
</reference>
<dbReference type="Proteomes" id="UP000537130">
    <property type="component" value="Unassembled WGS sequence"/>
</dbReference>
<dbReference type="Gene3D" id="3.40.50.150">
    <property type="entry name" value="Vaccinia Virus protein VP39"/>
    <property type="match status" value="1"/>
</dbReference>
<dbReference type="InterPro" id="IPR013216">
    <property type="entry name" value="Methyltransf_11"/>
</dbReference>
<gene>
    <name evidence="5" type="ORF">FHR99_000285</name>
</gene>
<evidence type="ECO:0000313" key="6">
    <source>
        <dbReference type="Proteomes" id="UP000537130"/>
    </source>
</evidence>
<dbReference type="GO" id="GO:0032259">
    <property type="term" value="P:methylation"/>
    <property type="evidence" value="ECO:0007669"/>
    <property type="project" value="UniProtKB-KW"/>
</dbReference>
<proteinExistence type="inferred from homology"/>
<keyword evidence="3 5" id="KW-0808">Transferase</keyword>
<evidence type="ECO:0000256" key="3">
    <source>
        <dbReference type="ARBA" id="ARBA00022679"/>
    </source>
</evidence>
<dbReference type="PANTHER" id="PTHR44942">
    <property type="entry name" value="METHYLTRANSF_11 DOMAIN-CONTAINING PROTEIN"/>
    <property type="match status" value="1"/>
</dbReference>
<evidence type="ECO:0000256" key="1">
    <source>
        <dbReference type="ARBA" id="ARBA00008361"/>
    </source>
</evidence>
<name>A0A7W4W365_9GAMM</name>
<dbReference type="EMBL" id="JACHWY010000001">
    <property type="protein sequence ID" value="MBB3046049.1"/>
    <property type="molecule type" value="Genomic_DNA"/>
</dbReference>
<comment type="caution">
    <text evidence="5">The sequence shown here is derived from an EMBL/GenBank/DDBJ whole genome shotgun (WGS) entry which is preliminary data.</text>
</comment>
<dbReference type="AlphaFoldDB" id="A0A7W4W365"/>
<dbReference type="InterPro" id="IPR029063">
    <property type="entry name" value="SAM-dependent_MTases_sf"/>
</dbReference>
<dbReference type="CDD" id="cd02440">
    <property type="entry name" value="AdoMet_MTases"/>
    <property type="match status" value="1"/>
</dbReference>
<dbReference type="Pfam" id="PF08241">
    <property type="entry name" value="Methyltransf_11"/>
    <property type="match status" value="1"/>
</dbReference>
<feature type="domain" description="Methyltransferase type 11" evidence="4">
    <location>
        <begin position="40"/>
        <end position="127"/>
    </location>
</feature>
<keyword evidence="2 5" id="KW-0489">Methyltransferase</keyword>
<evidence type="ECO:0000256" key="2">
    <source>
        <dbReference type="ARBA" id="ARBA00022603"/>
    </source>
</evidence>
<sequence length="248" mass="27928">MSKDRFSQASDAYQQFRPRYDISLFKELAALSKARHLAWDCGCGTGQASVLLAEGFEQVIATDLSASQVAQANHHPRVSYAAARAEQMPLFAQSCDLVLIAQALHWFDFDAFFKEVERVLKPDGLLVAVTYNLLTVSPEIDALVHHLYYEVLQGYWDAERKHVENGYADIPLPYTVVSETGTGHGLKARWSAAHMLGYLRTWSGVKQYQKHNGIDPVSQIEPALIAAWETRERNVEWPLTVLVRRKPG</sequence>
<dbReference type="GO" id="GO:0008757">
    <property type="term" value="F:S-adenosylmethionine-dependent methyltransferase activity"/>
    <property type="evidence" value="ECO:0007669"/>
    <property type="project" value="InterPro"/>
</dbReference>
<protein>
    <submittedName>
        <fullName evidence="5">SAM-dependent methyltransferase</fullName>
    </submittedName>
</protein>
<accession>A0A7W4W365</accession>
<organism evidence="5 6">
    <name type="scientific">Litorivivens lipolytica</name>
    <dbReference type="NCBI Taxonomy" id="1524264"/>
    <lineage>
        <taxon>Bacteria</taxon>
        <taxon>Pseudomonadati</taxon>
        <taxon>Pseudomonadota</taxon>
        <taxon>Gammaproteobacteria</taxon>
        <taxon>Litorivivens</taxon>
    </lineage>
</organism>
<dbReference type="RefSeq" id="WP_183408759.1">
    <property type="nucleotide sequence ID" value="NZ_JACHWY010000001.1"/>
</dbReference>
<dbReference type="InterPro" id="IPR051052">
    <property type="entry name" value="Diverse_substrate_MTase"/>
</dbReference>
<dbReference type="PANTHER" id="PTHR44942:SF4">
    <property type="entry name" value="METHYLTRANSFERASE TYPE 11 DOMAIN-CONTAINING PROTEIN"/>
    <property type="match status" value="1"/>
</dbReference>
<evidence type="ECO:0000313" key="5">
    <source>
        <dbReference type="EMBL" id="MBB3046049.1"/>
    </source>
</evidence>
<evidence type="ECO:0000259" key="4">
    <source>
        <dbReference type="Pfam" id="PF08241"/>
    </source>
</evidence>
<dbReference type="SUPFAM" id="SSF53335">
    <property type="entry name" value="S-adenosyl-L-methionine-dependent methyltransferases"/>
    <property type="match status" value="1"/>
</dbReference>